<accession>A0A953I8T3</accession>
<dbReference type="Proteomes" id="UP000732377">
    <property type="component" value="Unassembled WGS sequence"/>
</dbReference>
<evidence type="ECO:0000313" key="2">
    <source>
        <dbReference type="EMBL" id="MBY6276119.1"/>
    </source>
</evidence>
<gene>
    <name evidence="2" type="ORF">CWE10_07850</name>
</gene>
<evidence type="ECO:0000313" key="3">
    <source>
        <dbReference type="Proteomes" id="UP000732377"/>
    </source>
</evidence>
<dbReference type="AlphaFoldDB" id="A0A953I8T3"/>
<dbReference type="PROSITE" id="PS51257">
    <property type="entry name" value="PROKAR_LIPOPROTEIN"/>
    <property type="match status" value="1"/>
</dbReference>
<proteinExistence type="predicted"/>
<protein>
    <submittedName>
        <fullName evidence="2">Uncharacterized protein</fullName>
    </submittedName>
</protein>
<feature type="signal peptide" evidence="1">
    <location>
        <begin position="1"/>
        <end position="21"/>
    </location>
</feature>
<evidence type="ECO:0000256" key="1">
    <source>
        <dbReference type="SAM" id="SignalP"/>
    </source>
</evidence>
<reference evidence="2" key="1">
    <citation type="submission" date="2017-11" db="EMBL/GenBank/DDBJ databases">
        <title>Three new genomes from thermophilic consortium.</title>
        <authorList>
            <person name="Quaggio R."/>
            <person name="Amgarten D."/>
            <person name="Setubal J.C."/>
        </authorList>
    </citation>
    <scope>NUCLEOTIDE SEQUENCE</scope>
    <source>
        <strain evidence="2">ZCTH01-B2</strain>
    </source>
</reference>
<organism evidence="2 3">
    <name type="scientific">Symbiobacterium thermophilum</name>
    <dbReference type="NCBI Taxonomy" id="2734"/>
    <lineage>
        <taxon>Bacteria</taxon>
        <taxon>Bacillati</taxon>
        <taxon>Bacillota</taxon>
        <taxon>Clostridia</taxon>
        <taxon>Eubacteriales</taxon>
        <taxon>Symbiobacteriaceae</taxon>
        <taxon>Symbiobacterium</taxon>
    </lineage>
</organism>
<name>A0A953I8T3_SYMTR</name>
<feature type="chain" id="PRO_5036795059" evidence="1">
    <location>
        <begin position="22"/>
        <end position="66"/>
    </location>
</feature>
<dbReference type="EMBL" id="PIUK01000059">
    <property type="protein sequence ID" value="MBY6276119.1"/>
    <property type="molecule type" value="Genomic_DNA"/>
</dbReference>
<keyword evidence="1" id="KW-0732">Signal</keyword>
<comment type="caution">
    <text evidence="2">The sequence shown here is derived from an EMBL/GenBank/DDBJ whole genome shotgun (WGS) entry which is preliminary data.</text>
</comment>
<sequence length="66" mass="7059">MKIAGMVGLALLSLATMVACAQPDHSALEEYEAAIQARAPHEVPRDGRTILLFIHSKCRGKSIGTL</sequence>